<proteinExistence type="predicted"/>
<dbReference type="RefSeq" id="WP_154614743.1">
    <property type="nucleotide sequence ID" value="NZ_CP053660.1"/>
</dbReference>
<dbReference type="EMBL" id="WLCI01000008">
    <property type="protein sequence ID" value="MTB95033.1"/>
    <property type="molecule type" value="Genomic_DNA"/>
</dbReference>
<keyword evidence="3" id="KW-0597">Phosphoprotein</keyword>
<dbReference type="Proteomes" id="UP000433406">
    <property type="component" value="Unassembled WGS sequence"/>
</dbReference>
<dbReference type="Gene3D" id="3.30.565.10">
    <property type="entry name" value="Histidine kinase-like ATPase, C-terminal domain"/>
    <property type="match status" value="1"/>
</dbReference>
<keyword evidence="13" id="KW-1185">Reference proteome</keyword>
<keyword evidence="4" id="KW-0808">Transferase</keyword>
<keyword evidence="9" id="KW-0472">Membrane</keyword>
<keyword evidence="5" id="KW-0547">Nucleotide-binding</keyword>
<dbReference type="InterPro" id="IPR003594">
    <property type="entry name" value="HATPase_dom"/>
</dbReference>
<feature type="transmembrane region" description="Helical" evidence="9">
    <location>
        <begin position="101"/>
        <end position="121"/>
    </location>
</feature>
<evidence type="ECO:0000256" key="9">
    <source>
        <dbReference type="SAM" id="Phobius"/>
    </source>
</evidence>
<evidence type="ECO:0000256" key="1">
    <source>
        <dbReference type="ARBA" id="ARBA00000085"/>
    </source>
</evidence>
<dbReference type="SUPFAM" id="SSF55874">
    <property type="entry name" value="ATPase domain of HSP90 chaperone/DNA topoisomerase II/histidine kinase"/>
    <property type="match status" value="1"/>
</dbReference>
<keyword evidence="6" id="KW-0418">Kinase</keyword>
<evidence type="ECO:0000256" key="3">
    <source>
        <dbReference type="ARBA" id="ARBA00022553"/>
    </source>
</evidence>
<organism evidence="12 13">
    <name type="scientific">Nocardioides marmotae</name>
    <dbReference type="NCBI Taxonomy" id="2663857"/>
    <lineage>
        <taxon>Bacteria</taxon>
        <taxon>Bacillati</taxon>
        <taxon>Actinomycetota</taxon>
        <taxon>Actinomycetes</taxon>
        <taxon>Propionibacteriales</taxon>
        <taxon>Nocardioidaceae</taxon>
        <taxon>Nocardioides</taxon>
    </lineage>
</organism>
<protein>
    <recommendedName>
        <fullName evidence="2">histidine kinase</fullName>
        <ecNumber evidence="2">2.7.13.3</ecNumber>
    </recommendedName>
</protein>
<evidence type="ECO:0000313" key="13">
    <source>
        <dbReference type="Proteomes" id="UP000433406"/>
    </source>
</evidence>
<feature type="transmembrane region" description="Helical" evidence="9">
    <location>
        <begin position="74"/>
        <end position="94"/>
    </location>
</feature>
<gene>
    <name evidence="12" type="ORF">GGQ22_08030</name>
</gene>
<accession>A0A6I3IXC5</accession>
<dbReference type="Pfam" id="PF02518">
    <property type="entry name" value="HATPase_c"/>
    <property type="match status" value="1"/>
</dbReference>
<dbReference type="GO" id="GO:0016020">
    <property type="term" value="C:membrane"/>
    <property type="evidence" value="ECO:0007669"/>
    <property type="project" value="InterPro"/>
</dbReference>
<dbReference type="GO" id="GO:0046983">
    <property type="term" value="F:protein dimerization activity"/>
    <property type="evidence" value="ECO:0007669"/>
    <property type="project" value="InterPro"/>
</dbReference>
<evidence type="ECO:0000259" key="11">
    <source>
        <dbReference type="Pfam" id="PF07730"/>
    </source>
</evidence>
<evidence type="ECO:0000256" key="2">
    <source>
        <dbReference type="ARBA" id="ARBA00012438"/>
    </source>
</evidence>
<dbReference type="Gene3D" id="1.20.5.1930">
    <property type="match status" value="1"/>
</dbReference>
<evidence type="ECO:0000256" key="4">
    <source>
        <dbReference type="ARBA" id="ARBA00022679"/>
    </source>
</evidence>
<sequence>MRDVPAWQRWAPDAAAGVATLALGIVEVHGNIYLDDERPAAYLLVLAVAVGVGLSRALPAAALAAAWFAGVVQVTSGVGALLVEVLLAVVAFGCARWGSAVTVWLSALSMPLGAIIAVLWLDSDLVYRALEIVGVRMLAETAYRGGDWRIPASLLIFALLATPWLLGLALRFLDRARSSRVSQVEAEAERDQAEEIARLQESQARLARDVHDVVGHSLAVILAQAESAQYLPDDDPAAHTAALKRTMANIATSARTSLQDVRQVLSAPAGAPAAGQHGDLEALVEGVRASGHEVVSTEVGAPRPLPPELEVVAYRVLQEMLTNAIRHGRRGEPVRVERHWEGELRLEVRNVVGDAATTEEETRPLARVDPAELAAQAGVGHGLEGMRRRLEAVGGRLDVRRREEPGGATFTATAWVPLRAGR</sequence>
<reference evidence="12 13" key="1">
    <citation type="submission" date="2019-10" db="EMBL/GenBank/DDBJ databases">
        <title>Nocardioides novel species isolated from the excrement of Marmot.</title>
        <authorList>
            <person name="Zhang G."/>
        </authorList>
    </citation>
    <scope>NUCLEOTIDE SEQUENCE [LARGE SCALE GENOMIC DNA]</scope>
    <source>
        <strain evidence="13">zg-579</strain>
    </source>
</reference>
<dbReference type="GO" id="GO:0005524">
    <property type="term" value="F:ATP binding"/>
    <property type="evidence" value="ECO:0007669"/>
    <property type="project" value="UniProtKB-KW"/>
</dbReference>
<evidence type="ECO:0000259" key="10">
    <source>
        <dbReference type="Pfam" id="PF02518"/>
    </source>
</evidence>
<evidence type="ECO:0000256" key="5">
    <source>
        <dbReference type="ARBA" id="ARBA00022741"/>
    </source>
</evidence>
<dbReference type="PANTHER" id="PTHR24421">
    <property type="entry name" value="NITRATE/NITRITE SENSOR PROTEIN NARX-RELATED"/>
    <property type="match status" value="1"/>
</dbReference>
<feature type="transmembrane region" description="Helical" evidence="9">
    <location>
        <begin position="150"/>
        <end position="173"/>
    </location>
</feature>
<dbReference type="EC" id="2.7.13.3" evidence="2"/>
<feature type="transmembrane region" description="Helical" evidence="9">
    <location>
        <begin position="14"/>
        <end position="34"/>
    </location>
</feature>
<feature type="transmembrane region" description="Helical" evidence="9">
    <location>
        <begin position="41"/>
        <end position="68"/>
    </location>
</feature>
<keyword evidence="9" id="KW-0812">Transmembrane</keyword>
<comment type="catalytic activity">
    <reaction evidence="1">
        <text>ATP + protein L-histidine = ADP + protein N-phospho-L-histidine.</text>
        <dbReference type="EC" id="2.7.13.3"/>
    </reaction>
</comment>
<keyword evidence="7" id="KW-0067">ATP-binding</keyword>
<dbReference type="InterPro" id="IPR050482">
    <property type="entry name" value="Sensor_HK_TwoCompSys"/>
</dbReference>
<dbReference type="InterPro" id="IPR011712">
    <property type="entry name" value="Sig_transdc_His_kin_sub3_dim/P"/>
</dbReference>
<dbReference type="PANTHER" id="PTHR24421:SF10">
    <property type="entry name" value="NITRATE_NITRITE SENSOR PROTEIN NARQ"/>
    <property type="match status" value="1"/>
</dbReference>
<keyword evidence="8" id="KW-0902">Two-component regulatory system</keyword>
<dbReference type="AlphaFoldDB" id="A0A6I3IXC5"/>
<name>A0A6I3IXC5_9ACTN</name>
<dbReference type="CDD" id="cd16917">
    <property type="entry name" value="HATPase_UhpB-NarQ-NarX-like"/>
    <property type="match status" value="1"/>
</dbReference>
<keyword evidence="9" id="KW-1133">Transmembrane helix</keyword>
<dbReference type="InterPro" id="IPR036890">
    <property type="entry name" value="HATPase_C_sf"/>
</dbReference>
<evidence type="ECO:0000313" key="12">
    <source>
        <dbReference type="EMBL" id="MTB95033.1"/>
    </source>
</evidence>
<evidence type="ECO:0000256" key="7">
    <source>
        <dbReference type="ARBA" id="ARBA00022840"/>
    </source>
</evidence>
<feature type="domain" description="Signal transduction histidine kinase subgroup 3 dimerisation and phosphoacceptor" evidence="11">
    <location>
        <begin position="204"/>
        <end position="266"/>
    </location>
</feature>
<evidence type="ECO:0000256" key="8">
    <source>
        <dbReference type="ARBA" id="ARBA00023012"/>
    </source>
</evidence>
<dbReference type="GO" id="GO:0000155">
    <property type="term" value="F:phosphorelay sensor kinase activity"/>
    <property type="evidence" value="ECO:0007669"/>
    <property type="project" value="InterPro"/>
</dbReference>
<dbReference type="Pfam" id="PF07730">
    <property type="entry name" value="HisKA_3"/>
    <property type="match status" value="1"/>
</dbReference>
<evidence type="ECO:0000256" key="6">
    <source>
        <dbReference type="ARBA" id="ARBA00022777"/>
    </source>
</evidence>
<comment type="caution">
    <text evidence="12">The sequence shown here is derived from an EMBL/GenBank/DDBJ whole genome shotgun (WGS) entry which is preliminary data.</text>
</comment>
<feature type="domain" description="Histidine kinase/HSP90-like ATPase" evidence="10">
    <location>
        <begin position="313"/>
        <end position="413"/>
    </location>
</feature>